<dbReference type="Pfam" id="PF13424">
    <property type="entry name" value="TPR_12"/>
    <property type="match status" value="1"/>
</dbReference>
<dbReference type="Gene3D" id="1.25.40.10">
    <property type="entry name" value="Tetratricopeptide repeat domain"/>
    <property type="match status" value="3"/>
</dbReference>
<keyword evidence="2" id="KW-0963">Cytoplasm</keyword>
<dbReference type="InterPro" id="IPR001387">
    <property type="entry name" value="Cro/C1-type_HTH"/>
</dbReference>
<keyword evidence="3" id="KW-0677">Repeat</keyword>
<dbReference type="SUPFAM" id="SSF47413">
    <property type="entry name" value="lambda repressor-like DNA-binding domains"/>
    <property type="match status" value="1"/>
</dbReference>
<dbReference type="InterPro" id="IPR051476">
    <property type="entry name" value="Bac_ResReg_Asp_Phosphatase"/>
</dbReference>
<proteinExistence type="inferred from homology"/>
<dbReference type="InterPro" id="IPR011990">
    <property type="entry name" value="TPR-like_helical_dom_sf"/>
</dbReference>
<dbReference type="CDD" id="cd00093">
    <property type="entry name" value="HTH_XRE"/>
    <property type="match status" value="1"/>
</dbReference>
<evidence type="ECO:0000313" key="7">
    <source>
        <dbReference type="EMBL" id="WAH39059.1"/>
    </source>
</evidence>
<feature type="domain" description="HTH cro/C1-type" evidence="6">
    <location>
        <begin position="8"/>
        <end position="61"/>
    </location>
</feature>
<evidence type="ECO:0000313" key="8">
    <source>
        <dbReference type="Proteomes" id="UP001164803"/>
    </source>
</evidence>
<reference evidence="7" key="1">
    <citation type="submission" date="2022-08" db="EMBL/GenBank/DDBJ databases">
        <title>Alicyclobacillus dauci DSM2870, complete genome.</title>
        <authorList>
            <person name="Wang Q."/>
            <person name="Cai R."/>
            <person name="Wang Z."/>
        </authorList>
    </citation>
    <scope>NUCLEOTIDE SEQUENCE</scope>
    <source>
        <strain evidence="7">DSM 28700</strain>
    </source>
</reference>
<dbReference type="RefSeq" id="WP_268046710.1">
    <property type="nucleotide sequence ID" value="NZ_CP104064.1"/>
</dbReference>
<accession>A0ABY6Z9W9</accession>
<dbReference type="InterPro" id="IPR019734">
    <property type="entry name" value="TPR_rpt"/>
</dbReference>
<dbReference type="InterPro" id="IPR010982">
    <property type="entry name" value="Lambda_DNA-bd_dom_sf"/>
</dbReference>
<organism evidence="7 8">
    <name type="scientific">Alicyclobacillus dauci</name>
    <dbReference type="NCBI Taxonomy" id="1475485"/>
    <lineage>
        <taxon>Bacteria</taxon>
        <taxon>Bacillati</taxon>
        <taxon>Bacillota</taxon>
        <taxon>Bacilli</taxon>
        <taxon>Bacillales</taxon>
        <taxon>Alicyclobacillaceae</taxon>
        <taxon>Alicyclobacillus</taxon>
    </lineage>
</organism>
<keyword evidence="4" id="KW-0802">TPR repeat</keyword>
<evidence type="ECO:0000256" key="3">
    <source>
        <dbReference type="ARBA" id="ARBA00022737"/>
    </source>
</evidence>
<evidence type="ECO:0000256" key="5">
    <source>
        <dbReference type="ARBA" id="ARBA00038253"/>
    </source>
</evidence>
<dbReference type="SMART" id="SM00028">
    <property type="entry name" value="TPR"/>
    <property type="match status" value="5"/>
</dbReference>
<evidence type="ECO:0000256" key="2">
    <source>
        <dbReference type="ARBA" id="ARBA00022490"/>
    </source>
</evidence>
<evidence type="ECO:0000256" key="1">
    <source>
        <dbReference type="ARBA" id="ARBA00004496"/>
    </source>
</evidence>
<comment type="subcellular location">
    <subcellularLocation>
        <location evidence="1">Cytoplasm</location>
    </subcellularLocation>
</comment>
<dbReference type="SMART" id="SM00530">
    <property type="entry name" value="HTH_XRE"/>
    <property type="match status" value="1"/>
</dbReference>
<dbReference type="EMBL" id="CP104064">
    <property type="protein sequence ID" value="WAH39059.1"/>
    <property type="molecule type" value="Genomic_DNA"/>
</dbReference>
<dbReference type="Pfam" id="PF01381">
    <property type="entry name" value="HTH_3"/>
    <property type="match status" value="1"/>
</dbReference>
<name>A0ABY6Z9W9_9BACL</name>
<dbReference type="SUPFAM" id="SSF48452">
    <property type="entry name" value="TPR-like"/>
    <property type="match status" value="2"/>
</dbReference>
<gene>
    <name evidence="7" type="ORF">NZD86_11555</name>
</gene>
<dbReference type="PROSITE" id="PS50943">
    <property type="entry name" value="HTH_CROC1"/>
    <property type="match status" value="1"/>
</dbReference>
<dbReference type="PANTHER" id="PTHR46630:SF1">
    <property type="entry name" value="TETRATRICOPEPTIDE REPEAT PROTEIN 29"/>
    <property type="match status" value="1"/>
</dbReference>
<evidence type="ECO:0000256" key="4">
    <source>
        <dbReference type="ARBA" id="ARBA00022803"/>
    </source>
</evidence>
<comment type="similarity">
    <text evidence="5">Belongs to the Rap family.</text>
</comment>
<dbReference type="Proteomes" id="UP001164803">
    <property type="component" value="Chromosome"/>
</dbReference>
<sequence length="431" mass="48986">METLGNKIRTLRRKQKLTQHGLADGIVTASMISQIESDRATPSPALLAHIASKLNVDPNYFETDLIDKSDELQNYRIARHYIDSGRYEEAITLLKTLSWPLSPQFKPDVVYSEMANCYLKLGNLEEACRMYECIVQVGYERNDVATSVHGYYHAGNTIRRLGRLRVARMYWQRAIDLLQQHEDIYMPIGLKIQSNLGRTYLDEGNWLMARQSYEAAISMSSRYGGDLDLAKTYQGLALACMKLKDFEMALTYNNRAIAAHVAADNPKGSLKCRINRGVIFRYAGKYEEALRNYEGLRPLISDKDDSLFPALTHEYAMLAYVSGDYETAMRESAVVLARTKVEPQAEAELRLLRAQIHLASGALELTRNEIEVGRRHLDPTRPTPLWIEYNNIQRQCWLQMGLEQNVVAECIAEVEKIFTIGNTRASTTISA</sequence>
<dbReference type="PANTHER" id="PTHR46630">
    <property type="entry name" value="TETRATRICOPEPTIDE REPEAT PROTEIN 29"/>
    <property type="match status" value="1"/>
</dbReference>
<protein>
    <submittedName>
        <fullName evidence="7">Tetratricopeptide repeat protein</fullName>
    </submittedName>
</protein>
<evidence type="ECO:0000259" key="6">
    <source>
        <dbReference type="PROSITE" id="PS50943"/>
    </source>
</evidence>
<keyword evidence="8" id="KW-1185">Reference proteome</keyword>